<keyword evidence="9" id="KW-1185">Reference proteome</keyword>
<evidence type="ECO:0000256" key="3">
    <source>
        <dbReference type="ARBA" id="ARBA00022723"/>
    </source>
</evidence>
<evidence type="ECO:0000313" key="8">
    <source>
        <dbReference type="EMBL" id="WAH44003.1"/>
    </source>
</evidence>
<protein>
    <submittedName>
        <fullName evidence="8">NUDIX domain-containing protein</fullName>
    </submittedName>
</protein>
<dbReference type="PANTHER" id="PTHR12318:SF0">
    <property type="entry name" value="ACYL-COENZYME A DIPHOSPHATASE NUDT19"/>
    <property type="match status" value="1"/>
</dbReference>
<comment type="cofactor">
    <cofactor evidence="1">
        <name>Mn(2+)</name>
        <dbReference type="ChEBI" id="CHEBI:29035"/>
    </cofactor>
</comment>
<evidence type="ECO:0000256" key="6">
    <source>
        <dbReference type="ARBA" id="ARBA00023211"/>
    </source>
</evidence>
<evidence type="ECO:0000259" key="7">
    <source>
        <dbReference type="PROSITE" id="PS51462"/>
    </source>
</evidence>
<evidence type="ECO:0000313" key="9">
    <source>
        <dbReference type="Proteomes" id="UP001164761"/>
    </source>
</evidence>
<dbReference type="Gene3D" id="3.90.79.10">
    <property type="entry name" value="Nucleoside Triphosphate Pyrophosphohydrolase"/>
    <property type="match status" value="1"/>
</dbReference>
<dbReference type="SUPFAM" id="SSF55811">
    <property type="entry name" value="Nudix"/>
    <property type="match status" value="1"/>
</dbReference>
<evidence type="ECO:0000256" key="2">
    <source>
        <dbReference type="ARBA" id="ARBA00001946"/>
    </source>
</evidence>
<dbReference type="InterPro" id="IPR015797">
    <property type="entry name" value="NUDIX_hydrolase-like_dom_sf"/>
</dbReference>
<keyword evidence="3" id="KW-0479">Metal-binding</keyword>
<dbReference type="InterPro" id="IPR000086">
    <property type="entry name" value="NUDIX_hydrolase_dom"/>
</dbReference>
<organism evidence="8 9">
    <name type="scientific">Alicyclobacillus fastidiosus</name>
    <dbReference type="NCBI Taxonomy" id="392011"/>
    <lineage>
        <taxon>Bacteria</taxon>
        <taxon>Bacillati</taxon>
        <taxon>Bacillota</taxon>
        <taxon>Bacilli</taxon>
        <taxon>Bacillales</taxon>
        <taxon>Alicyclobacillaceae</taxon>
        <taxon>Alicyclobacillus</taxon>
    </lineage>
</organism>
<keyword evidence="6" id="KW-0464">Manganese</keyword>
<evidence type="ECO:0000256" key="4">
    <source>
        <dbReference type="ARBA" id="ARBA00022801"/>
    </source>
</evidence>
<keyword evidence="4" id="KW-0378">Hydrolase</keyword>
<dbReference type="PANTHER" id="PTHR12318">
    <property type="entry name" value="TESTOSTERONE-REGULATED PROTEIN RP2"/>
    <property type="match status" value="1"/>
</dbReference>
<dbReference type="EMBL" id="CP104067">
    <property type="protein sequence ID" value="WAH44003.1"/>
    <property type="molecule type" value="Genomic_DNA"/>
</dbReference>
<evidence type="ECO:0000256" key="5">
    <source>
        <dbReference type="ARBA" id="ARBA00022842"/>
    </source>
</evidence>
<reference evidence="8" key="1">
    <citation type="submission" date="2022-08" db="EMBL/GenBank/DDBJ databases">
        <title>Alicyclobacillus fastidiosus DSM 17978, complete genome.</title>
        <authorList>
            <person name="Wang Q."/>
            <person name="Cai R."/>
            <person name="Wang Z."/>
        </authorList>
    </citation>
    <scope>NUCLEOTIDE SEQUENCE</scope>
    <source>
        <strain evidence="8">DSM 17978</strain>
    </source>
</reference>
<evidence type="ECO:0000256" key="1">
    <source>
        <dbReference type="ARBA" id="ARBA00001936"/>
    </source>
</evidence>
<dbReference type="Pfam" id="PF00293">
    <property type="entry name" value="NUDIX"/>
    <property type="match status" value="1"/>
</dbReference>
<feature type="domain" description="Nudix hydrolase" evidence="7">
    <location>
        <begin position="11"/>
        <end position="171"/>
    </location>
</feature>
<accession>A0ABY6ZM48</accession>
<proteinExistence type="predicted"/>
<keyword evidence="5" id="KW-0460">Magnesium</keyword>
<gene>
    <name evidence="8" type="ORF">NZD89_11850</name>
</gene>
<sequence>MHTDEQAQSRPIRPAATLIALRDHSDEMEVLVVRRSKSMRTFPGHVAFPGGGVEPADQACIGLCTIGWPRAAIRADDDVFAVAALRETAEEIGWLGAVAHPEGYAPDTAAAVQEIQSALLQEERTLAESLVQRNLQLNLCDVRFVGRWLTPPEVRLPVRFDTRFFVTRGTMECRTFHVHQGELEWAGWRRPRDVLNDIRVGREQAALPTQTMLEALAEAPSVDWCLEHLNVPQVPLT</sequence>
<dbReference type="PROSITE" id="PS51462">
    <property type="entry name" value="NUDIX"/>
    <property type="match status" value="1"/>
</dbReference>
<dbReference type="InterPro" id="IPR039121">
    <property type="entry name" value="NUDT19"/>
</dbReference>
<dbReference type="Proteomes" id="UP001164761">
    <property type="component" value="Chromosome"/>
</dbReference>
<comment type="cofactor">
    <cofactor evidence="2">
        <name>Mg(2+)</name>
        <dbReference type="ChEBI" id="CHEBI:18420"/>
    </cofactor>
</comment>
<dbReference type="RefSeq" id="WP_268007906.1">
    <property type="nucleotide sequence ID" value="NZ_CP104067.1"/>
</dbReference>
<name>A0ABY6ZM48_9BACL</name>